<evidence type="ECO:0000256" key="1">
    <source>
        <dbReference type="SAM" id="SignalP"/>
    </source>
</evidence>
<keyword evidence="1" id="KW-0732">Signal</keyword>
<feature type="chain" id="PRO_5027545011" description="WD40 repeat domain-containing protein" evidence="1">
    <location>
        <begin position="24"/>
        <end position="257"/>
    </location>
</feature>
<protein>
    <recommendedName>
        <fullName evidence="3">WD40 repeat domain-containing protein</fullName>
    </recommendedName>
</protein>
<reference evidence="2" key="1">
    <citation type="journal article" date="2020" name="mSystems">
        <title>Genome- and Community-Level Interaction Insights into Carbon Utilization and Element Cycling Functions of Hydrothermarchaeota in Hydrothermal Sediment.</title>
        <authorList>
            <person name="Zhou Z."/>
            <person name="Liu Y."/>
            <person name="Xu W."/>
            <person name="Pan J."/>
            <person name="Luo Z.H."/>
            <person name="Li M."/>
        </authorList>
    </citation>
    <scope>NUCLEOTIDE SEQUENCE [LARGE SCALE GENOMIC DNA]</scope>
    <source>
        <strain evidence="2">SpSt-579</strain>
    </source>
</reference>
<dbReference type="EMBL" id="DSYQ01000010">
    <property type="protein sequence ID" value="HGT71113.1"/>
    <property type="molecule type" value="Genomic_DNA"/>
</dbReference>
<accession>A0A7C4M317</accession>
<organism evidence="2">
    <name type="scientific">candidate division CPR3 bacterium</name>
    <dbReference type="NCBI Taxonomy" id="2268181"/>
    <lineage>
        <taxon>Bacteria</taxon>
        <taxon>Bacteria division CPR3</taxon>
    </lineage>
</organism>
<gene>
    <name evidence="2" type="ORF">ENT43_02530</name>
</gene>
<proteinExistence type="predicted"/>
<dbReference type="AlphaFoldDB" id="A0A7C4M317"/>
<comment type="caution">
    <text evidence="2">The sequence shown here is derived from an EMBL/GenBank/DDBJ whole genome shotgun (WGS) entry which is preliminary data.</text>
</comment>
<feature type="signal peptide" evidence="1">
    <location>
        <begin position="1"/>
        <end position="23"/>
    </location>
</feature>
<name>A0A7C4M317_UNCC3</name>
<sequence>MAKKIVFTLIIVFVSFFCKTVLADDTIFEKSPILKSPDKKFGASFECSLSNERNSGNCMVFLYESNIPKKIDSFSLHGTKKKKVKDMDHFCHFAWNSKSTKLVYYCVAEQEYSDFALLNVFDLKTGQIKDLSGSWIDEGVIKGSYGDEVELWRLIKVKKERKCLQNSDLEKGKNSNQVFMKLEGSKLTFHLMRFLTPAEIECSGDNCLGSFSYKSCPTPKSSKNQSLDMKIVSVITQDIDTGKVARKNQFFFKHLIP</sequence>
<evidence type="ECO:0008006" key="3">
    <source>
        <dbReference type="Google" id="ProtNLM"/>
    </source>
</evidence>
<evidence type="ECO:0000313" key="2">
    <source>
        <dbReference type="EMBL" id="HGT71113.1"/>
    </source>
</evidence>